<dbReference type="Pfam" id="PF00563">
    <property type="entry name" value="EAL"/>
    <property type="match status" value="1"/>
</dbReference>
<accession>A0A0K6IP56</accession>
<dbReference type="CDD" id="cd01948">
    <property type="entry name" value="EAL"/>
    <property type="match status" value="1"/>
</dbReference>
<feature type="domain" description="PAC" evidence="4">
    <location>
        <begin position="551"/>
        <end position="603"/>
    </location>
</feature>
<dbReference type="InterPro" id="IPR001610">
    <property type="entry name" value="PAC"/>
</dbReference>
<feature type="domain" description="PAC" evidence="4">
    <location>
        <begin position="427"/>
        <end position="481"/>
    </location>
</feature>
<dbReference type="SMART" id="SM00086">
    <property type="entry name" value="PAC"/>
    <property type="match status" value="2"/>
</dbReference>
<name>A0A0K6IP56_9GAMM</name>
<keyword evidence="2" id="KW-0732">Signal</keyword>
<dbReference type="Gene3D" id="3.30.450.20">
    <property type="entry name" value="PAS domain"/>
    <property type="match status" value="2"/>
</dbReference>
<dbReference type="RefSeq" id="WP_055463704.1">
    <property type="nucleotide sequence ID" value="NZ_CYHG01000008.1"/>
</dbReference>
<dbReference type="Gene3D" id="3.40.190.10">
    <property type="entry name" value="Periplasmic binding protein-like II"/>
    <property type="match status" value="1"/>
</dbReference>
<evidence type="ECO:0000259" key="4">
    <source>
        <dbReference type="PROSITE" id="PS50113"/>
    </source>
</evidence>
<feature type="domain" description="GGDEF" evidence="6">
    <location>
        <begin position="635"/>
        <end position="769"/>
    </location>
</feature>
<feature type="chain" id="PRO_5005505778" evidence="2">
    <location>
        <begin position="20"/>
        <end position="1043"/>
    </location>
</feature>
<evidence type="ECO:0000259" key="5">
    <source>
        <dbReference type="PROSITE" id="PS50883"/>
    </source>
</evidence>
<comment type="cofactor">
    <cofactor evidence="1">
        <name>Mg(2+)</name>
        <dbReference type="ChEBI" id="CHEBI:18420"/>
    </cofactor>
</comment>
<evidence type="ECO:0000259" key="6">
    <source>
        <dbReference type="PROSITE" id="PS50887"/>
    </source>
</evidence>
<dbReference type="AlphaFoldDB" id="A0A0K6IP56"/>
<evidence type="ECO:0000313" key="8">
    <source>
        <dbReference type="Proteomes" id="UP000182769"/>
    </source>
</evidence>
<feature type="domain" description="EAL" evidence="5">
    <location>
        <begin position="778"/>
        <end position="1032"/>
    </location>
</feature>
<dbReference type="PROSITE" id="PS50112">
    <property type="entry name" value="PAS"/>
    <property type="match status" value="1"/>
</dbReference>
<dbReference type="SUPFAM" id="SSF55073">
    <property type="entry name" value="Nucleotide cyclase"/>
    <property type="match status" value="1"/>
</dbReference>
<dbReference type="InterPro" id="IPR035919">
    <property type="entry name" value="EAL_sf"/>
</dbReference>
<dbReference type="PROSITE" id="PS50887">
    <property type="entry name" value="GGDEF"/>
    <property type="match status" value="1"/>
</dbReference>
<dbReference type="PROSITE" id="PS50113">
    <property type="entry name" value="PAC"/>
    <property type="match status" value="2"/>
</dbReference>
<keyword evidence="8" id="KW-1185">Reference proteome</keyword>
<dbReference type="PROSITE" id="PS50883">
    <property type="entry name" value="EAL"/>
    <property type="match status" value="1"/>
</dbReference>
<dbReference type="STRING" id="1137284.GCA_001418205_02649"/>
<dbReference type="Pfam" id="PF13426">
    <property type="entry name" value="PAS_9"/>
    <property type="match status" value="1"/>
</dbReference>
<dbReference type="Gene3D" id="3.20.20.450">
    <property type="entry name" value="EAL domain"/>
    <property type="match status" value="1"/>
</dbReference>
<evidence type="ECO:0000256" key="2">
    <source>
        <dbReference type="SAM" id="SignalP"/>
    </source>
</evidence>
<dbReference type="CDD" id="cd00130">
    <property type="entry name" value="PAS"/>
    <property type="match status" value="1"/>
</dbReference>
<dbReference type="SMART" id="SM00091">
    <property type="entry name" value="PAS"/>
    <property type="match status" value="2"/>
</dbReference>
<organism evidence="7 8">
    <name type="scientific">Marinomonas fungiae</name>
    <dbReference type="NCBI Taxonomy" id="1137284"/>
    <lineage>
        <taxon>Bacteria</taxon>
        <taxon>Pseudomonadati</taxon>
        <taxon>Pseudomonadota</taxon>
        <taxon>Gammaproteobacteria</taxon>
        <taxon>Oceanospirillales</taxon>
        <taxon>Oceanospirillaceae</taxon>
        <taxon>Marinomonas</taxon>
    </lineage>
</organism>
<feature type="signal peptide" evidence="2">
    <location>
        <begin position="1"/>
        <end position="19"/>
    </location>
</feature>
<dbReference type="InterPro" id="IPR000700">
    <property type="entry name" value="PAS-assoc_C"/>
</dbReference>
<dbReference type="PANTHER" id="PTHR44757">
    <property type="entry name" value="DIGUANYLATE CYCLASE DGCP"/>
    <property type="match status" value="1"/>
</dbReference>
<evidence type="ECO:0000313" key="7">
    <source>
        <dbReference type="EMBL" id="CUB04888.1"/>
    </source>
</evidence>
<dbReference type="InterPro" id="IPR013655">
    <property type="entry name" value="PAS_fold_3"/>
</dbReference>
<dbReference type="Pfam" id="PF12974">
    <property type="entry name" value="Phosphonate-bd"/>
    <property type="match status" value="1"/>
</dbReference>
<dbReference type="OrthoDB" id="9176779at2"/>
<dbReference type="InterPro" id="IPR035965">
    <property type="entry name" value="PAS-like_dom_sf"/>
</dbReference>
<dbReference type="Pfam" id="PF08447">
    <property type="entry name" value="PAS_3"/>
    <property type="match status" value="1"/>
</dbReference>
<dbReference type="InterPro" id="IPR052155">
    <property type="entry name" value="Biofilm_reg_signaling"/>
</dbReference>
<dbReference type="SUPFAM" id="SSF55785">
    <property type="entry name" value="PYP-like sensor domain (PAS domain)"/>
    <property type="match status" value="2"/>
</dbReference>
<dbReference type="InterPro" id="IPR000014">
    <property type="entry name" value="PAS"/>
</dbReference>
<feature type="domain" description="PAS" evidence="3">
    <location>
        <begin position="478"/>
        <end position="524"/>
    </location>
</feature>
<protein>
    <submittedName>
        <fullName evidence="7">PAS domain S-box/diguanylate cyclase (GGDEF) domain</fullName>
    </submittedName>
</protein>
<dbReference type="NCBIfam" id="TIGR00229">
    <property type="entry name" value="sensory_box"/>
    <property type="match status" value="1"/>
</dbReference>
<dbReference type="EMBL" id="CYHG01000008">
    <property type="protein sequence ID" value="CUB04888.1"/>
    <property type="molecule type" value="Genomic_DNA"/>
</dbReference>
<dbReference type="Pfam" id="PF00990">
    <property type="entry name" value="GGDEF"/>
    <property type="match status" value="1"/>
</dbReference>
<sequence length="1043" mass="118507">MIKWIAWLLLSCIALAASAQEQRSLNFLVLSYSPDVTTVLRYHNLVNELAEKLPNYQLNLKVVGSDSLEEQVDHDQYDLMLLDPVHYLRLRSSGSLSGALLSLRRSNDGQTTSLMGGVIFTRKQNQHIRLDNLYQYPVAASAPEFLENYLAQIYELKSLGLHIPSEAALVQYDDAEQVVRSVLEGEQETGFVRTGVLERMAREGKISLENVRILNQQYLAGYPFLISTRIYPEWALVAQAQVDSEIAREIAATLLGVSLTGEEALNYGIYGFMPALDYLPVENTLKELSIAPYEARTLGWIDFLKSYAVYFILANIIAVSLIFLSWNTYRQNQHLARLVRKEKQAQVMLARSNQQLDALLSSSPTVIYSLDSEHFNLKFISSNCFNLYHKAADEIKKTRNWWQKSIHDDDITRVLANFRQWRVDGFVGTLIMTYRLLRDNDWIWIEDRLQALRNDEGEVTLLVGAHSDVSDRHLNEEQLELWASVFANAREGIAITNPAGDILDVNSAFSRITGYSRYEIIGQNPRILNSGRQSKEFYREMWRQIVGAGFWEGEIWNKRKDESIYALNLTVVAVKDTEGRVSHYISLFSDITRQKRNEEQLEHIAYFDALTGLPNRTNLTNSLAIQISYSAQYGSKFALAFLDLDGFKEVNDTFGHDTGDLLLVDVAQRMRDTLGQGSTVARFGGDEFVLLLPIIENMIEVEQKLERLLVALAEPFRVSGATLHISASIGVTYYPQNRVIEADQLIRQADQAMYQAKISGRNRLKSFDLSQEDSLIEQHRFYEELQHAYASQQFSLYYQPKVNMRTREVIGYEALIRWLHPTRGVLAPAAFLPAMTNQPLELEVGHWVIKTALEQIEAWQKQGSLQAISVNLAGYQLQQPNFMSELQEIILGFSPEVVHSLELEILETSAIEDLAIVSGVIDACKDMGIKVSLDDFGTGYSTLSHLKELSVDMLKIDHGFVRDMLDDQNNLAIIKGVVGFADAFSLEVIAEGVETHEHAKRLLELGCELGQGYFISRPMPAHRVLEWYDEWTQDSDERKECAN</sequence>
<dbReference type="InterPro" id="IPR001633">
    <property type="entry name" value="EAL_dom"/>
</dbReference>
<dbReference type="FunFam" id="3.30.70.270:FF:000001">
    <property type="entry name" value="Diguanylate cyclase domain protein"/>
    <property type="match status" value="1"/>
</dbReference>
<dbReference type="GO" id="GO:0003824">
    <property type="term" value="F:catalytic activity"/>
    <property type="evidence" value="ECO:0007669"/>
    <property type="project" value="UniProtKB-ARBA"/>
</dbReference>
<dbReference type="SUPFAM" id="SSF53850">
    <property type="entry name" value="Periplasmic binding protein-like II"/>
    <property type="match status" value="1"/>
</dbReference>
<dbReference type="SMART" id="SM00052">
    <property type="entry name" value="EAL"/>
    <property type="match status" value="1"/>
</dbReference>
<dbReference type="NCBIfam" id="TIGR00254">
    <property type="entry name" value="GGDEF"/>
    <property type="match status" value="1"/>
</dbReference>
<dbReference type="CDD" id="cd01949">
    <property type="entry name" value="GGDEF"/>
    <property type="match status" value="1"/>
</dbReference>
<evidence type="ECO:0000256" key="1">
    <source>
        <dbReference type="ARBA" id="ARBA00001946"/>
    </source>
</evidence>
<dbReference type="SUPFAM" id="SSF141868">
    <property type="entry name" value="EAL domain-like"/>
    <property type="match status" value="1"/>
</dbReference>
<dbReference type="InterPro" id="IPR043128">
    <property type="entry name" value="Rev_trsase/Diguanyl_cyclase"/>
</dbReference>
<dbReference type="SMART" id="SM00267">
    <property type="entry name" value="GGDEF"/>
    <property type="match status" value="1"/>
</dbReference>
<dbReference type="InterPro" id="IPR029787">
    <property type="entry name" value="Nucleotide_cyclase"/>
</dbReference>
<gene>
    <name evidence="7" type="ORF">Ga0061065_108128</name>
</gene>
<reference evidence="8" key="1">
    <citation type="submission" date="2015-08" db="EMBL/GenBank/DDBJ databases">
        <authorList>
            <person name="Varghese N."/>
        </authorList>
    </citation>
    <scope>NUCLEOTIDE SEQUENCE [LARGE SCALE GENOMIC DNA]</scope>
    <source>
        <strain evidence="8">JCM 18476</strain>
    </source>
</reference>
<dbReference type="PANTHER" id="PTHR44757:SF2">
    <property type="entry name" value="BIOFILM ARCHITECTURE MAINTENANCE PROTEIN MBAA"/>
    <property type="match status" value="1"/>
</dbReference>
<dbReference type="Proteomes" id="UP000182769">
    <property type="component" value="Unassembled WGS sequence"/>
</dbReference>
<dbReference type="Gene3D" id="3.30.70.270">
    <property type="match status" value="1"/>
</dbReference>
<evidence type="ECO:0000259" key="3">
    <source>
        <dbReference type="PROSITE" id="PS50112"/>
    </source>
</evidence>
<dbReference type="InterPro" id="IPR000160">
    <property type="entry name" value="GGDEF_dom"/>
</dbReference>
<proteinExistence type="predicted"/>